<dbReference type="Proteomes" id="UP000028073">
    <property type="component" value="Unassembled WGS sequence"/>
</dbReference>
<gene>
    <name evidence="2" type="ORF">GZ78_09920</name>
</gene>
<organism evidence="2 3">
    <name type="scientific">Endozoicomonas numazuensis</name>
    <dbReference type="NCBI Taxonomy" id="1137799"/>
    <lineage>
        <taxon>Bacteria</taxon>
        <taxon>Pseudomonadati</taxon>
        <taxon>Pseudomonadota</taxon>
        <taxon>Gammaproteobacteria</taxon>
        <taxon>Oceanospirillales</taxon>
        <taxon>Endozoicomonadaceae</taxon>
        <taxon>Endozoicomonas</taxon>
    </lineage>
</organism>
<dbReference type="EMBL" id="JOKH01000002">
    <property type="protein sequence ID" value="KEQ17930.1"/>
    <property type="molecule type" value="Genomic_DNA"/>
</dbReference>
<proteinExistence type="predicted"/>
<comment type="caution">
    <text evidence="2">The sequence shown here is derived from an EMBL/GenBank/DDBJ whole genome shotgun (WGS) entry which is preliminary data.</text>
</comment>
<protein>
    <submittedName>
        <fullName evidence="2">Uncharacterized protein</fullName>
    </submittedName>
</protein>
<feature type="region of interest" description="Disordered" evidence="1">
    <location>
        <begin position="1"/>
        <end position="24"/>
    </location>
</feature>
<feature type="compositionally biased region" description="Polar residues" evidence="1">
    <location>
        <begin position="8"/>
        <end position="18"/>
    </location>
</feature>
<evidence type="ECO:0000313" key="3">
    <source>
        <dbReference type="Proteomes" id="UP000028073"/>
    </source>
</evidence>
<evidence type="ECO:0000256" key="1">
    <source>
        <dbReference type="SAM" id="MobiDB-lite"/>
    </source>
</evidence>
<evidence type="ECO:0000313" key="2">
    <source>
        <dbReference type="EMBL" id="KEQ17930.1"/>
    </source>
</evidence>
<name>A0A081NHK7_9GAMM</name>
<reference evidence="2 3" key="1">
    <citation type="submission" date="2014-06" db="EMBL/GenBank/DDBJ databases">
        <title>Whole Genome Sequences of Three Symbiotic Endozoicomonas Bacteria.</title>
        <authorList>
            <person name="Neave M.J."/>
            <person name="Apprill A."/>
            <person name="Voolstra C.R."/>
        </authorList>
    </citation>
    <scope>NUCLEOTIDE SEQUENCE [LARGE SCALE GENOMIC DNA]</scope>
    <source>
        <strain evidence="2 3">DSM 25634</strain>
    </source>
</reference>
<keyword evidence="3" id="KW-1185">Reference proteome</keyword>
<accession>A0A081NHK7</accession>
<dbReference type="RefSeq" id="WP_034834887.1">
    <property type="nucleotide sequence ID" value="NZ_JOKH01000002.1"/>
</dbReference>
<sequence>MLIDSQEHTLQQTSTDQMSSEFGSSASFSVSETVGGDVMEIAKAEVTSTQKTAFTEADCLYSFSSSSRDTLLVISKSRA</sequence>
<dbReference type="AlphaFoldDB" id="A0A081NHK7"/>